<feature type="compositionally biased region" description="Acidic residues" evidence="2">
    <location>
        <begin position="222"/>
        <end position="231"/>
    </location>
</feature>
<evidence type="ECO:0000313" key="4">
    <source>
        <dbReference type="Proteomes" id="UP000486351"/>
    </source>
</evidence>
<keyword evidence="1" id="KW-0175">Coiled coil</keyword>
<feature type="compositionally biased region" description="Acidic residues" evidence="2">
    <location>
        <begin position="268"/>
        <end position="292"/>
    </location>
</feature>
<comment type="caution">
    <text evidence="3">The sequence shown here is derived from an EMBL/GenBank/DDBJ whole genome shotgun (WGS) entry which is preliminary data.</text>
</comment>
<feature type="coiled-coil region" evidence="1">
    <location>
        <begin position="75"/>
        <end position="102"/>
    </location>
</feature>
<proteinExistence type="predicted"/>
<dbReference type="EMBL" id="QXFY01000844">
    <property type="protein sequence ID" value="KAE9334472.1"/>
    <property type="molecule type" value="Genomic_DNA"/>
</dbReference>
<feature type="compositionally biased region" description="Acidic residues" evidence="2">
    <location>
        <begin position="238"/>
        <end position="247"/>
    </location>
</feature>
<feature type="region of interest" description="Disordered" evidence="2">
    <location>
        <begin position="158"/>
        <end position="320"/>
    </location>
</feature>
<feature type="compositionally biased region" description="Basic residues" evidence="2">
    <location>
        <begin position="167"/>
        <end position="179"/>
    </location>
</feature>
<dbReference type="AlphaFoldDB" id="A0A6G0RIK5"/>
<evidence type="ECO:0000256" key="2">
    <source>
        <dbReference type="SAM" id="MobiDB-lite"/>
    </source>
</evidence>
<reference evidence="3 4" key="1">
    <citation type="submission" date="2018-09" db="EMBL/GenBank/DDBJ databases">
        <title>Genomic investigation of the strawberry pathogen Phytophthora fragariae indicates pathogenicity is determined by transcriptional variation in three key races.</title>
        <authorList>
            <person name="Adams T.M."/>
            <person name="Armitage A.D."/>
            <person name="Sobczyk M.K."/>
            <person name="Bates H.J."/>
            <person name="Dunwell J.M."/>
            <person name="Nellist C.F."/>
            <person name="Harrison R.J."/>
        </authorList>
    </citation>
    <scope>NUCLEOTIDE SEQUENCE [LARGE SCALE GENOMIC DNA]</scope>
    <source>
        <strain evidence="3 4">NOV-77</strain>
    </source>
</reference>
<feature type="non-terminal residue" evidence="3">
    <location>
        <position position="402"/>
    </location>
</feature>
<name>A0A6G0RIK5_9STRA</name>
<dbReference type="Proteomes" id="UP000486351">
    <property type="component" value="Unassembled WGS sequence"/>
</dbReference>
<organism evidence="3 4">
    <name type="scientific">Phytophthora fragariae</name>
    <dbReference type="NCBI Taxonomy" id="53985"/>
    <lineage>
        <taxon>Eukaryota</taxon>
        <taxon>Sar</taxon>
        <taxon>Stramenopiles</taxon>
        <taxon>Oomycota</taxon>
        <taxon>Peronosporomycetes</taxon>
        <taxon>Peronosporales</taxon>
        <taxon>Peronosporaceae</taxon>
        <taxon>Phytophthora</taxon>
    </lineage>
</organism>
<gene>
    <name evidence="3" type="ORF">PF008_g13946</name>
</gene>
<protein>
    <submittedName>
        <fullName evidence="3">Uncharacterized protein</fullName>
    </submittedName>
</protein>
<evidence type="ECO:0000256" key="1">
    <source>
        <dbReference type="SAM" id="Coils"/>
    </source>
</evidence>
<sequence length="402" mass="44488">MLYPMQAADVADAFDRLPDDTAPTLLALLDSLDDEDATVIADARPVSYQVTSCAEEVAGTSTESKAKTKTKKTWRQRQRLEVLRLRDEVQELDAELKKLMLVAGVRSTVPERAGTTERRGAVTASQRTSAELSRIMIRQEQRKQRVDERAEAIAKAFTKAQADGRTRTRAFRRHERHLIRQTFGISPDTSDDDAGEGAGVLSGGEEAGDGEEETGALSGGEEAGDGEEETEVFSSGEEAGDGGEEIDVLSGGEEAGDEGEMSSASDDRDGEEEDGSEYMEEDAGEDEEEESGEEKSENAASEDTEVPPNFHRSRAGEKKTSALSHFKNFPAIFGSWQDFHEVFQAYQVKTYQHFSKRTSTSVTVRNNQIKRTALRLKRQGKKQRKKEQFLPEEWGQYSKTLV</sequence>
<evidence type="ECO:0000313" key="3">
    <source>
        <dbReference type="EMBL" id="KAE9334472.1"/>
    </source>
</evidence>
<accession>A0A6G0RIK5</accession>